<dbReference type="EMBL" id="VSRR010032917">
    <property type="protein sequence ID" value="MPC71456.1"/>
    <property type="molecule type" value="Genomic_DNA"/>
</dbReference>
<dbReference type="AlphaFoldDB" id="A0A5B7HND1"/>
<dbReference type="Proteomes" id="UP000324222">
    <property type="component" value="Unassembled WGS sequence"/>
</dbReference>
<accession>A0A5B7HND1</accession>
<reference evidence="1 2" key="1">
    <citation type="submission" date="2019-05" db="EMBL/GenBank/DDBJ databases">
        <title>Another draft genome of Portunus trituberculatus and its Hox gene families provides insights of decapod evolution.</title>
        <authorList>
            <person name="Jeong J.-H."/>
            <person name="Song I."/>
            <person name="Kim S."/>
            <person name="Choi T."/>
            <person name="Kim D."/>
            <person name="Ryu S."/>
            <person name="Kim W."/>
        </authorList>
    </citation>
    <scope>NUCLEOTIDE SEQUENCE [LARGE SCALE GENOMIC DNA]</scope>
    <source>
        <tissue evidence="1">Muscle</tissue>
    </source>
</reference>
<proteinExistence type="predicted"/>
<keyword evidence="2" id="KW-1185">Reference proteome</keyword>
<name>A0A5B7HND1_PORTR</name>
<comment type="caution">
    <text evidence="1">The sequence shown here is derived from an EMBL/GenBank/DDBJ whole genome shotgun (WGS) entry which is preliminary data.</text>
</comment>
<gene>
    <name evidence="1" type="ORF">E2C01_065733</name>
</gene>
<organism evidence="1 2">
    <name type="scientific">Portunus trituberculatus</name>
    <name type="common">Swimming crab</name>
    <name type="synonym">Neptunus trituberculatus</name>
    <dbReference type="NCBI Taxonomy" id="210409"/>
    <lineage>
        <taxon>Eukaryota</taxon>
        <taxon>Metazoa</taxon>
        <taxon>Ecdysozoa</taxon>
        <taxon>Arthropoda</taxon>
        <taxon>Crustacea</taxon>
        <taxon>Multicrustacea</taxon>
        <taxon>Malacostraca</taxon>
        <taxon>Eumalacostraca</taxon>
        <taxon>Eucarida</taxon>
        <taxon>Decapoda</taxon>
        <taxon>Pleocyemata</taxon>
        <taxon>Brachyura</taxon>
        <taxon>Eubrachyura</taxon>
        <taxon>Portunoidea</taxon>
        <taxon>Portunidae</taxon>
        <taxon>Portuninae</taxon>
        <taxon>Portunus</taxon>
    </lineage>
</organism>
<sequence>MMKNFMAHFSKLSGGLDVLLCELRVALRVVGEDAEGVGGAQTQISHCEGGDVLRIDVRVLRGGETQVKVVRVC</sequence>
<protein>
    <submittedName>
        <fullName evidence="1">Uncharacterized protein</fullName>
    </submittedName>
</protein>
<evidence type="ECO:0000313" key="1">
    <source>
        <dbReference type="EMBL" id="MPC71456.1"/>
    </source>
</evidence>
<evidence type="ECO:0000313" key="2">
    <source>
        <dbReference type="Proteomes" id="UP000324222"/>
    </source>
</evidence>